<dbReference type="PANTHER" id="PTHR39473">
    <property type="match status" value="1"/>
</dbReference>
<dbReference type="PANTHER" id="PTHR39473:SF1">
    <property type="entry name" value="DINB-LIKE DOMAIN-CONTAINING PROTEIN"/>
    <property type="match status" value="1"/>
</dbReference>
<feature type="compositionally biased region" description="Low complexity" evidence="1">
    <location>
        <begin position="32"/>
        <end position="44"/>
    </location>
</feature>
<protein>
    <recommendedName>
        <fullName evidence="4">DinB-like domain-containing protein</fullName>
    </recommendedName>
</protein>
<evidence type="ECO:0000313" key="2">
    <source>
        <dbReference type="EMBL" id="RHZ77255.1"/>
    </source>
</evidence>
<dbReference type="STRING" id="1348612.A0A397IMY1"/>
<dbReference type="EMBL" id="PQFF01000174">
    <property type="protein sequence ID" value="RHZ77255.1"/>
    <property type="molecule type" value="Genomic_DNA"/>
</dbReference>
<name>A0A397IMY1_9GLOM</name>
<accession>A0A397IMY1</accession>
<comment type="caution">
    <text evidence="2">The sequence shown here is derived from an EMBL/GenBank/DDBJ whole genome shotgun (WGS) entry which is preliminary data.</text>
</comment>
<dbReference type="OrthoDB" id="5564877at2759"/>
<organism evidence="2 3">
    <name type="scientific">Diversispora epigaea</name>
    <dbReference type="NCBI Taxonomy" id="1348612"/>
    <lineage>
        <taxon>Eukaryota</taxon>
        <taxon>Fungi</taxon>
        <taxon>Fungi incertae sedis</taxon>
        <taxon>Mucoromycota</taxon>
        <taxon>Glomeromycotina</taxon>
        <taxon>Glomeromycetes</taxon>
        <taxon>Diversisporales</taxon>
        <taxon>Diversisporaceae</taxon>
        <taxon>Diversispora</taxon>
    </lineage>
</organism>
<dbReference type="Proteomes" id="UP000266861">
    <property type="component" value="Unassembled WGS sequence"/>
</dbReference>
<evidence type="ECO:0000313" key="3">
    <source>
        <dbReference type="Proteomes" id="UP000266861"/>
    </source>
</evidence>
<evidence type="ECO:0000256" key="1">
    <source>
        <dbReference type="SAM" id="MobiDB-lite"/>
    </source>
</evidence>
<proteinExistence type="predicted"/>
<feature type="region of interest" description="Disordered" evidence="1">
    <location>
        <begin position="25"/>
        <end position="44"/>
    </location>
</feature>
<evidence type="ECO:0008006" key="4">
    <source>
        <dbReference type="Google" id="ProtNLM"/>
    </source>
</evidence>
<gene>
    <name evidence="2" type="ORF">Glove_184g49</name>
</gene>
<sequence>MLKFLSKISFSPILPFQDYSSSQKNINSDTHNNNNNYYNNNNNYNNSNNYSNYLASTLYPKLSQAATSRGAGTRNSTISIDSYYSSSSSNNTLYEGEEEIKEIIPMTTICVEQEIHRVASKTLQQCADLLRSLPNDEGFVYESKHVPSSTIGKHVRHVCDHFKILFESKPLSLQRLGYTTDKYDLMDKPSNWNLDYDNRTRKSSIETSRMIAIKQIEQLQSTITNDCTTVPLSTPINISVTVDSDPLIDNSVPLQSTYGRELWFCCLHAIHHYALIRVICIEQDLSYPENFGIAPSTIKEQDFISE</sequence>
<reference evidence="2 3" key="1">
    <citation type="submission" date="2018-08" db="EMBL/GenBank/DDBJ databases">
        <title>Genome and evolution of the arbuscular mycorrhizal fungus Diversispora epigaea (formerly Glomus versiforme) and its bacterial endosymbionts.</title>
        <authorList>
            <person name="Sun X."/>
            <person name="Fei Z."/>
            <person name="Harrison M."/>
        </authorList>
    </citation>
    <scope>NUCLEOTIDE SEQUENCE [LARGE SCALE GENOMIC DNA]</scope>
    <source>
        <strain evidence="2 3">IT104</strain>
    </source>
</reference>
<dbReference type="AlphaFoldDB" id="A0A397IMY1"/>
<keyword evidence="3" id="KW-1185">Reference proteome</keyword>